<dbReference type="PANTHER" id="PTHR43422">
    <property type="entry name" value="THIAMINE THIAZOLE SYNTHASE"/>
    <property type="match status" value="1"/>
</dbReference>
<dbReference type="EMBL" id="BJNG01000034">
    <property type="protein sequence ID" value="GEC21369.1"/>
    <property type="molecule type" value="Genomic_DNA"/>
</dbReference>
<dbReference type="Gene3D" id="3.50.50.60">
    <property type="entry name" value="FAD/NAD(P)-binding domain"/>
    <property type="match status" value="1"/>
</dbReference>
<name>A0A4Y3WUE1_9PSEU</name>
<dbReference type="Proteomes" id="UP000320338">
    <property type="component" value="Unassembled WGS sequence"/>
</dbReference>
<dbReference type="InterPro" id="IPR036188">
    <property type="entry name" value="FAD/NAD-bd_sf"/>
</dbReference>
<evidence type="ECO:0000313" key="1">
    <source>
        <dbReference type="EMBL" id="GEC21369.1"/>
    </source>
</evidence>
<comment type="caution">
    <text evidence="1">The sequence shown here is derived from an EMBL/GenBank/DDBJ whole genome shotgun (WGS) entry which is preliminary data.</text>
</comment>
<protein>
    <submittedName>
        <fullName evidence="1">FAD-binding monooxygenase</fullName>
    </submittedName>
</protein>
<keyword evidence="2" id="KW-1185">Reference proteome</keyword>
<sequence>MNTTAHAGGRAVVLGGSIAGLLVAHVLADAFDEVVVVDRDELPDAAVPRRGVPQDRHIHALLARGQQVLEELFPGFTAGLVAAGAPTGDLLADVRTCIGGHLFARRTSGLTAVSASRPLLEAEIRKRVRERPGVRLVARCDALGLAVTPDGRRVCGARILRATDGSAGQVLDADLVVDATGRGSRMPRWLADLGVEPPEAEQVRIGVRYATRSFRLARGRLEGDLAVLHGPTPARPRGGALAAVEGDRHVLTLFGMLDDAPPLDPDGFIAFAGTLGSPEIARAVRDAEPLSDPVAHHFPYAVRRRYERAGLPDGLVVVGDASCSFNPVYGQGITVAALQALVVRRAVCSGWSGRTRRLQRGISAAAHPAWNLATGADLAFPEVGGRRTAAMRVAGRFVARVQAGAAGDPAVAAAFVRVTGLVEPPTALLRPGVVVRLAAGWRRGTSAVRTGPVAVGGTRAGSS</sequence>
<organism evidence="1 2">
    <name type="scientific">Pseudonocardia hydrocarbonoxydans</name>
    <dbReference type="NCBI Taxonomy" id="76726"/>
    <lineage>
        <taxon>Bacteria</taxon>
        <taxon>Bacillati</taxon>
        <taxon>Actinomycetota</taxon>
        <taxon>Actinomycetes</taxon>
        <taxon>Pseudonocardiales</taxon>
        <taxon>Pseudonocardiaceae</taxon>
        <taxon>Pseudonocardia</taxon>
    </lineage>
</organism>
<dbReference type="PANTHER" id="PTHR43422:SF3">
    <property type="entry name" value="THIAMINE THIAZOLE SYNTHASE"/>
    <property type="match status" value="1"/>
</dbReference>
<dbReference type="GO" id="GO:0004497">
    <property type="term" value="F:monooxygenase activity"/>
    <property type="evidence" value="ECO:0007669"/>
    <property type="project" value="UniProtKB-KW"/>
</dbReference>
<gene>
    <name evidence="1" type="ORF">PHY01_36520</name>
</gene>
<reference evidence="1 2" key="1">
    <citation type="submission" date="2019-06" db="EMBL/GenBank/DDBJ databases">
        <title>Whole genome shotgun sequence of Pseudonocardia hydrocarbonoxydans NBRC 14498.</title>
        <authorList>
            <person name="Hosoyama A."/>
            <person name="Uohara A."/>
            <person name="Ohji S."/>
            <person name="Ichikawa N."/>
        </authorList>
    </citation>
    <scope>NUCLEOTIDE SEQUENCE [LARGE SCALE GENOMIC DNA]</scope>
    <source>
        <strain evidence="1 2">NBRC 14498</strain>
    </source>
</reference>
<dbReference type="RefSeq" id="WP_174824133.1">
    <property type="nucleotide sequence ID" value="NZ_BAAARZ010000005.1"/>
</dbReference>
<dbReference type="AlphaFoldDB" id="A0A4Y3WUE1"/>
<keyword evidence="1" id="KW-0503">Monooxygenase</keyword>
<proteinExistence type="predicted"/>
<accession>A0A4Y3WUE1</accession>
<keyword evidence="1" id="KW-0560">Oxidoreductase</keyword>
<evidence type="ECO:0000313" key="2">
    <source>
        <dbReference type="Proteomes" id="UP000320338"/>
    </source>
</evidence>
<dbReference type="SUPFAM" id="SSF51905">
    <property type="entry name" value="FAD/NAD(P)-binding domain"/>
    <property type="match status" value="1"/>
</dbReference>